<dbReference type="NCBIfam" id="TIGR04256">
    <property type="entry name" value="GxxExxY"/>
    <property type="match status" value="1"/>
</dbReference>
<dbReference type="Proteomes" id="UP000321580">
    <property type="component" value="Unassembled WGS sequence"/>
</dbReference>
<dbReference type="AlphaFoldDB" id="A0A5C6RN40"/>
<protein>
    <submittedName>
        <fullName evidence="1">GxxExxY protein</fullName>
    </submittedName>
</protein>
<dbReference type="EMBL" id="VOOR01000013">
    <property type="protein sequence ID" value="TXB63828.1"/>
    <property type="molecule type" value="Genomic_DNA"/>
</dbReference>
<dbReference type="RefSeq" id="WP_147167002.1">
    <property type="nucleotide sequence ID" value="NZ_VOOR01000013.1"/>
</dbReference>
<comment type="caution">
    <text evidence="1">The sequence shown here is derived from an EMBL/GenBank/DDBJ whole genome shotgun (WGS) entry which is preliminary data.</text>
</comment>
<evidence type="ECO:0000313" key="2">
    <source>
        <dbReference type="Proteomes" id="UP000321580"/>
    </source>
</evidence>
<name>A0A5C6RN40_9BACT</name>
<gene>
    <name evidence="1" type="ORF">FRY97_08410</name>
</gene>
<reference evidence="1 2" key="1">
    <citation type="submission" date="2019-08" db="EMBL/GenBank/DDBJ databases">
        <title>Genome of Phaeodactylibacter luteus.</title>
        <authorList>
            <person name="Bowman J.P."/>
        </authorList>
    </citation>
    <scope>NUCLEOTIDE SEQUENCE [LARGE SCALE GENOMIC DNA]</scope>
    <source>
        <strain evidence="1 2">KCTC 42180</strain>
    </source>
</reference>
<accession>A0A5C6RN40</accession>
<proteinExistence type="predicted"/>
<dbReference type="Pfam" id="PF13366">
    <property type="entry name" value="PDDEXK_3"/>
    <property type="match status" value="1"/>
</dbReference>
<organism evidence="1 2">
    <name type="scientific">Phaeodactylibacter luteus</name>
    <dbReference type="NCBI Taxonomy" id="1564516"/>
    <lineage>
        <taxon>Bacteria</taxon>
        <taxon>Pseudomonadati</taxon>
        <taxon>Bacteroidota</taxon>
        <taxon>Saprospiria</taxon>
        <taxon>Saprospirales</taxon>
        <taxon>Haliscomenobacteraceae</taxon>
        <taxon>Phaeodactylibacter</taxon>
    </lineage>
</organism>
<dbReference type="OrthoDB" id="1119698at2"/>
<evidence type="ECO:0000313" key="1">
    <source>
        <dbReference type="EMBL" id="TXB63828.1"/>
    </source>
</evidence>
<sequence>MHENKIADIILDEAFAVHRHYGPGLFERVYEASLEARLKARGLFVERQKTILINDEYVQNEPGFVADLFVEGLVIIELKAVDRITPKFKRQLFTYLKLTNRRLGLLLNFDEALLKNGITRIARGLTQDHYPPYHLP</sequence>
<dbReference type="InterPro" id="IPR026350">
    <property type="entry name" value="GxxExxY"/>
</dbReference>
<keyword evidence="2" id="KW-1185">Reference proteome</keyword>